<dbReference type="AlphaFoldDB" id="A0A6J6SNK1"/>
<dbReference type="EMBL" id="CAEZYS010000068">
    <property type="protein sequence ID" value="CAB4736245.1"/>
    <property type="molecule type" value="Genomic_DNA"/>
</dbReference>
<sequence>MPFQLSSDANLRESVVKKLSHQAGLGSAFKIVFEVSDGGIVIPFLTSRSLAPATGTSTVRTKVSKPAAFALSTSAIERSRSFHIYNWNQLRPSGAILATSSIERVPIVESV</sequence>
<organism evidence="1">
    <name type="scientific">freshwater metagenome</name>
    <dbReference type="NCBI Taxonomy" id="449393"/>
    <lineage>
        <taxon>unclassified sequences</taxon>
        <taxon>metagenomes</taxon>
        <taxon>ecological metagenomes</taxon>
    </lineage>
</organism>
<proteinExistence type="predicted"/>
<gene>
    <name evidence="1" type="ORF">UFOPK2782_00640</name>
</gene>
<evidence type="ECO:0000313" key="1">
    <source>
        <dbReference type="EMBL" id="CAB4736245.1"/>
    </source>
</evidence>
<accession>A0A6J6SNK1</accession>
<reference evidence="1" key="1">
    <citation type="submission" date="2020-05" db="EMBL/GenBank/DDBJ databases">
        <authorList>
            <person name="Chiriac C."/>
            <person name="Salcher M."/>
            <person name="Ghai R."/>
            <person name="Kavagutti S V."/>
        </authorList>
    </citation>
    <scope>NUCLEOTIDE SEQUENCE</scope>
</reference>
<protein>
    <submittedName>
        <fullName evidence="1">Unannotated protein</fullName>
    </submittedName>
</protein>
<name>A0A6J6SNK1_9ZZZZ</name>